<dbReference type="EMBL" id="JPMV01000005">
    <property type="protein sequence ID" value="KGI83008.1"/>
    <property type="molecule type" value="Genomic_DNA"/>
</dbReference>
<evidence type="ECO:0000313" key="4">
    <source>
        <dbReference type="Proteomes" id="UP000029737"/>
    </source>
</evidence>
<dbReference type="InterPro" id="IPR043917">
    <property type="entry name" value="DUF5753"/>
</dbReference>
<dbReference type="InterPro" id="IPR010982">
    <property type="entry name" value="Lambda_DNA-bd_dom_sf"/>
</dbReference>
<dbReference type="HOGENOM" id="CLU_055817_1_1_11"/>
<gene>
    <name evidence="2" type="ORF">CDG81_00285</name>
    <name evidence="3" type="ORF">IL38_01375</name>
</gene>
<sequence length="288" mass="31768">MAPSSPTVAAWELGRRLREKRDEAGLSATAAAKKFGITAAYLSEFENGKKNIGEERLTALAEAYELDGEEAAELRSLRDEAGSRGWWSEYSALFSDELLRFFGYEHGAESVRSYDSAIVNGLLQTENYARAVIEAGAPNIRLAEVERRLECRLRRQHRITGSEPLHLNSVISEAALHQRIGGAGVLAEQLEHLVKLINTHPDTLDIRIVPFEVTGHDAIGGSPFLLMTFPTGKLPMLLWHETVTSTQLITDSLTIREHSLAHTEASKAALNREDSLNKIVSASRNLQG</sequence>
<proteinExistence type="predicted"/>
<evidence type="ECO:0000259" key="1">
    <source>
        <dbReference type="PROSITE" id="PS50943"/>
    </source>
</evidence>
<dbReference type="CDD" id="cd00093">
    <property type="entry name" value="HTH_XRE"/>
    <property type="match status" value="1"/>
</dbReference>
<protein>
    <submittedName>
        <fullName evidence="3">DNA-binding protein</fullName>
    </submittedName>
    <submittedName>
        <fullName evidence="2">XRE family transcriptional regulator</fullName>
    </submittedName>
</protein>
<feature type="domain" description="HTH cro/C1-type" evidence="1">
    <location>
        <begin position="17"/>
        <end position="71"/>
    </location>
</feature>
<dbReference type="Proteomes" id="UP000215043">
    <property type="component" value="Chromosome"/>
</dbReference>
<dbReference type="GO" id="GO:0003677">
    <property type="term" value="F:DNA binding"/>
    <property type="evidence" value="ECO:0007669"/>
    <property type="project" value="UniProtKB-KW"/>
</dbReference>
<dbReference type="OrthoDB" id="4285266at2"/>
<dbReference type="Proteomes" id="UP000029737">
    <property type="component" value="Unassembled WGS sequence"/>
</dbReference>
<dbReference type="Pfam" id="PF13560">
    <property type="entry name" value="HTH_31"/>
    <property type="match status" value="1"/>
</dbReference>
<dbReference type="InterPro" id="IPR001387">
    <property type="entry name" value="Cro/C1-type_HTH"/>
</dbReference>
<dbReference type="SUPFAM" id="SSF47413">
    <property type="entry name" value="lambda repressor-like DNA-binding domains"/>
    <property type="match status" value="1"/>
</dbReference>
<reference evidence="3 4" key="1">
    <citation type="journal article" date="2014" name="PLoS ONE">
        <title>Identification and Characterization of a New Erythromycin Biosynthetic Gene Cluster in Actinopolyspora erythraea YIM90600, a Novel Erythronolide-Producing Halophilic Actinomycete Isolated from Salt Field.</title>
        <authorList>
            <person name="Chen D."/>
            <person name="Feng J."/>
            <person name="Huang L."/>
            <person name="Zhang Q."/>
            <person name="Wu J."/>
            <person name="Zhu X."/>
            <person name="Duan Y."/>
            <person name="Xu Z."/>
        </authorList>
    </citation>
    <scope>NUCLEOTIDE SEQUENCE [LARGE SCALE GENOMIC DNA]</scope>
    <source>
        <strain evidence="3 4">YIM90600</strain>
    </source>
</reference>
<keyword evidence="3" id="KW-0238">DNA-binding</keyword>
<dbReference type="Gene3D" id="1.10.260.40">
    <property type="entry name" value="lambda repressor-like DNA-binding domains"/>
    <property type="match status" value="1"/>
</dbReference>
<dbReference type="EMBL" id="CP022752">
    <property type="protein sequence ID" value="ASU77024.1"/>
    <property type="molecule type" value="Genomic_DNA"/>
</dbReference>
<keyword evidence="4" id="KW-1185">Reference proteome</keyword>
<dbReference type="PROSITE" id="PS50943">
    <property type="entry name" value="HTH_CROC1"/>
    <property type="match status" value="1"/>
</dbReference>
<name>A0A099DA48_9ACTN</name>
<dbReference type="KEGG" id="aey:CDG81_00285"/>
<dbReference type="SMART" id="SM00530">
    <property type="entry name" value="HTH_XRE"/>
    <property type="match status" value="1"/>
</dbReference>
<evidence type="ECO:0000313" key="3">
    <source>
        <dbReference type="EMBL" id="KGI83008.1"/>
    </source>
</evidence>
<evidence type="ECO:0000313" key="5">
    <source>
        <dbReference type="Proteomes" id="UP000215043"/>
    </source>
</evidence>
<dbReference type="Pfam" id="PF19054">
    <property type="entry name" value="DUF5753"/>
    <property type="match status" value="1"/>
</dbReference>
<accession>A0A099DA48</accession>
<dbReference type="AlphaFoldDB" id="A0A099DA48"/>
<evidence type="ECO:0000313" key="2">
    <source>
        <dbReference type="EMBL" id="ASU77024.1"/>
    </source>
</evidence>
<reference evidence="2 5" key="2">
    <citation type="submission" date="2017-08" db="EMBL/GenBank/DDBJ databases">
        <title>The complete genome sequence of moderately halophilic actinomycete Actinopolyspora erythraea YIM 90600, the producer of novel erythromycin, novel actinopolysporins A-C and tubercidin.</title>
        <authorList>
            <person name="Yin M."/>
            <person name="Tang S."/>
        </authorList>
    </citation>
    <scope>NUCLEOTIDE SEQUENCE [LARGE SCALE GENOMIC DNA]</scope>
    <source>
        <strain evidence="2 5">YIM 90600</strain>
    </source>
</reference>
<organism evidence="2 5">
    <name type="scientific">Actinopolyspora erythraea</name>
    <dbReference type="NCBI Taxonomy" id="414996"/>
    <lineage>
        <taxon>Bacteria</taxon>
        <taxon>Bacillati</taxon>
        <taxon>Actinomycetota</taxon>
        <taxon>Actinomycetes</taxon>
        <taxon>Actinopolysporales</taxon>
        <taxon>Actinopolysporaceae</taxon>
        <taxon>Actinopolyspora</taxon>
    </lineage>
</organism>
<dbReference type="eggNOG" id="COG3620">
    <property type="taxonomic scope" value="Bacteria"/>
</dbReference>
<dbReference type="RefSeq" id="WP_043569560.1">
    <property type="nucleotide sequence ID" value="NZ_CP022752.1"/>
</dbReference>